<dbReference type="SUPFAM" id="SSF53807">
    <property type="entry name" value="Helical backbone' metal receptor"/>
    <property type="match status" value="1"/>
</dbReference>
<dbReference type="Gene3D" id="1.20.58.2180">
    <property type="match status" value="1"/>
</dbReference>
<protein>
    <submittedName>
        <fullName evidence="3">Iron ABC transporter substrate-binding protein</fullName>
    </submittedName>
</protein>
<dbReference type="GO" id="GO:0071281">
    <property type="term" value="P:cellular response to iron ion"/>
    <property type="evidence" value="ECO:0007669"/>
    <property type="project" value="TreeGrafter"/>
</dbReference>
<keyword evidence="1" id="KW-0732">Signal</keyword>
<dbReference type="InterPro" id="IPR050902">
    <property type="entry name" value="ABC_Transporter_SBP"/>
</dbReference>
<dbReference type="Gene3D" id="3.40.50.1980">
    <property type="entry name" value="Nitrogenase molybdenum iron protein domain"/>
    <property type="match status" value="2"/>
</dbReference>
<reference evidence="3 4" key="1">
    <citation type="submission" date="2019-08" db="EMBL/GenBank/DDBJ databases">
        <title>Hyperibacter terrae gen. nov., sp. nov. and Hyperibacter viscosus sp. nov., two new members in the family Rhodospirillaceae isolated from the rhizosphere of Hypericum perforatum.</title>
        <authorList>
            <person name="Noviana Z."/>
        </authorList>
    </citation>
    <scope>NUCLEOTIDE SEQUENCE [LARGE SCALE GENOMIC DNA]</scope>
    <source>
        <strain evidence="3 4">R5959</strain>
    </source>
</reference>
<evidence type="ECO:0000313" key="4">
    <source>
        <dbReference type="Proteomes" id="UP000325797"/>
    </source>
</evidence>
<dbReference type="Proteomes" id="UP000325797">
    <property type="component" value="Chromosome"/>
</dbReference>
<keyword evidence="4" id="KW-1185">Reference proteome</keyword>
<accession>A0A5J6MWY2</accession>
<dbReference type="InterPro" id="IPR002491">
    <property type="entry name" value="ABC_transptr_periplasmic_BD"/>
</dbReference>
<evidence type="ECO:0000259" key="2">
    <source>
        <dbReference type="PROSITE" id="PS50983"/>
    </source>
</evidence>
<feature type="domain" description="Fe/B12 periplasmic-binding" evidence="2">
    <location>
        <begin position="48"/>
        <end position="310"/>
    </location>
</feature>
<dbReference type="AlphaFoldDB" id="A0A5J6MWY2"/>
<dbReference type="PROSITE" id="PS50983">
    <property type="entry name" value="FE_B12_PBP"/>
    <property type="match status" value="1"/>
</dbReference>
<sequence>MGTRIRRYKLSAITLLALTMLWLAPPAWARTITDAAGRTVEIPDLIARVLPAGPPAALLLFTLAPRKMLGWAHKPHDDALALLDPAAAQLPELGALTHGDEIDSGLIRRQKPDLILDIGTVSPRYRDLADRVQKETGVPYLLLDGSLARTPGLYRQLGEILDETATADRLAAEADRILAQTRQAVAASSVPRPSAYYGRNENGLAAVGPASISAEPLALLGLANVVPADQPRGDIEASTLLAWNPALVLTMSESFALRLRTDAAFASLAAVEDQRVLLLPKLPFGWIDEPPSVNRLLGLLWLGHKLHPAGFTDDLRTSVRSFFHDFYRRDLSEAELDRILQP</sequence>
<dbReference type="PANTHER" id="PTHR30535:SF34">
    <property type="entry name" value="MOLYBDATE-BINDING PROTEIN MOLA"/>
    <property type="match status" value="1"/>
</dbReference>
<evidence type="ECO:0000256" key="1">
    <source>
        <dbReference type="SAM" id="SignalP"/>
    </source>
</evidence>
<dbReference type="Pfam" id="PF01497">
    <property type="entry name" value="Peripla_BP_2"/>
    <property type="match status" value="1"/>
</dbReference>
<evidence type="ECO:0000313" key="3">
    <source>
        <dbReference type="EMBL" id="QEX20720.1"/>
    </source>
</evidence>
<dbReference type="RefSeq" id="WP_225309234.1">
    <property type="nucleotide sequence ID" value="NZ_CP042582.1"/>
</dbReference>
<feature type="signal peptide" evidence="1">
    <location>
        <begin position="1"/>
        <end position="29"/>
    </location>
</feature>
<dbReference type="PANTHER" id="PTHR30535">
    <property type="entry name" value="VITAMIN B12-BINDING PROTEIN"/>
    <property type="match status" value="1"/>
</dbReference>
<name>A0A5J6MWY2_9PROT</name>
<organism evidence="3 4">
    <name type="scientific">Hypericibacter adhaerens</name>
    <dbReference type="NCBI Taxonomy" id="2602016"/>
    <lineage>
        <taxon>Bacteria</taxon>
        <taxon>Pseudomonadati</taxon>
        <taxon>Pseudomonadota</taxon>
        <taxon>Alphaproteobacteria</taxon>
        <taxon>Rhodospirillales</taxon>
        <taxon>Dongiaceae</taxon>
        <taxon>Hypericibacter</taxon>
    </lineage>
</organism>
<feature type="chain" id="PRO_5023872697" evidence="1">
    <location>
        <begin position="30"/>
        <end position="342"/>
    </location>
</feature>
<dbReference type="KEGG" id="hadh:FRZ61_06390"/>
<dbReference type="EMBL" id="CP042582">
    <property type="protein sequence ID" value="QEX20720.1"/>
    <property type="molecule type" value="Genomic_DNA"/>
</dbReference>
<gene>
    <name evidence="3" type="ORF">FRZ61_06390</name>
</gene>
<proteinExistence type="predicted"/>